<dbReference type="AlphaFoldDB" id="T0QBY6"/>
<gene>
    <name evidence="1" type="ORF">SDRG_09977</name>
</gene>
<proteinExistence type="predicted"/>
<organism evidence="1 2">
    <name type="scientific">Saprolegnia diclina (strain VS20)</name>
    <dbReference type="NCBI Taxonomy" id="1156394"/>
    <lineage>
        <taxon>Eukaryota</taxon>
        <taxon>Sar</taxon>
        <taxon>Stramenopiles</taxon>
        <taxon>Oomycota</taxon>
        <taxon>Saprolegniomycetes</taxon>
        <taxon>Saprolegniales</taxon>
        <taxon>Saprolegniaceae</taxon>
        <taxon>Saprolegnia</taxon>
    </lineage>
</organism>
<dbReference type="EMBL" id="JH767164">
    <property type="protein sequence ID" value="EQC32226.1"/>
    <property type="molecule type" value="Genomic_DNA"/>
</dbReference>
<reference evidence="1 2" key="1">
    <citation type="submission" date="2012-04" db="EMBL/GenBank/DDBJ databases">
        <title>The Genome Sequence of Saprolegnia declina VS20.</title>
        <authorList>
            <consortium name="The Broad Institute Genome Sequencing Platform"/>
            <person name="Russ C."/>
            <person name="Nusbaum C."/>
            <person name="Tyler B."/>
            <person name="van West P."/>
            <person name="Dieguez-Uribeondo J."/>
            <person name="de Bruijn I."/>
            <person name="Tripathy S."/>
            <person name="Jiang R."/>
            <person name="Young S.K."/>
            <person name="Zeng Q."/>
            <person name="Gargeya S."/>
            <person name="Fitzgerald M."/>
            <person name="Haas B."/>
            <person name="Abouelleil A."/>
            <person name="Alvarado L."/>
            <person name="Arachchi H.M."/>
            <person name="Berlin A."/>
            <person name="Chapman S.B."/>
            <person name="Goldberg J."/>
            <person name="Griggs A."/>
            <person name="Gujja S."/>
            <person name="Hansen M."/>
            <person name="Howarth C."/>
            <person name="Imamovic A."/>
            <person name="Larimer J."/>
            <person name="McCowen C."/>
            <person name="Montmayeur A."/>
            <person name="Murphy C."/>
            <person name="Neiman D."/>
            <person name="Pearson M."/>
            <person name="Priest M."/>
            <person name="Roberts A."/>
            <person name="Saif S."/>
            <person name="Shea T."/>
            <person name="Sisk P."/>
            <person name="Sykes S."/>
            <person name="Wortman J."/>
            <person name="Nusbaum C."/>
            <person name="Birren B."/>
        </authorList>
    </citation>
    <scope>NUCLEOTIDE SEQUENCE [LARGE SCALE GENOMIC DNA]</scope>
    <source>
        <strain evidence="1 2">VS20</strain>
    </source>
</reference>
<name>T0QBY6_SAPDV</name>
<accession>T0QBY6</accession>
<keyword evidence="2" id="KW-1185">Reference proteome</keyword>
<dbReference type="Proteomes" id="UP000030762">
    <property type="component" value="Unassembled WGS sequence"/>
</dbReference>
<sequence length="233" mass="25922">MERIQLFLSIVLDGAEVKKLLVALGLPRGSWYRLQSIDHLVDKTTHVLLSANPEASRFLCTRYQKGVKRIVASRIVVLRAQKYVALPATCVPRATNDSYLDRLDPFDDCSTHPASQRNNDDEARLDELSDATPTIPLAYVVELLDILGDEVASVRALFETHAVHQRVSVEGMTDILASAGAHVTLDGVLRLISDMVQSRTVALTSPPFDLKAHVLGYTDVLSVYVVFHRQYNR</sequence>
<evidence type="ECO:0000313" key="2">
    <source>
        <dbReference type="Proteomes" id="UP000030762"/>
    </source>
</evidence>
<dbReference type="VEuPathDB" id="FungiDB:SDRG_09977"/>
<dbReference type="GeneID" id="19950704"/>
<dbReference type="OrthoDB" id="91404at2759"/>
<evidence type="ECO:0000313" key="1">
    <source>
        <dbReference type="EMBL" id="EQC32226.1"/>
    </source>
</evidence>
<dbReference type="RefSeq" id="XP_008614167.1">
    <property type="nucleotide sequence ID" value="XM_008615945.1"/>
</dbReference>
<protein>
    <submittedName>
        <fullName evidence="1">Uncharacterized protein</fullName>
    </submittedName>
</protein>